<reference evidence="4" key="1">
    <citation type="journal article" date="2010" name="Nat. Biotechnol.">
        <title>Draft genome sequence of the oilseed species Ricinus communis.</title>
        <authorList>
            <person name="Chan A.P."/>
            <person name="Crabtree J."/>
            <person name="Zhao Q."/>
            <person name="Lorenzi H."/>
            <person name="Orvis J."/>
            <person name="Puiu D."/>
            <person name="Melake-Berhan A."/>
            <person name="Jones K.M."/>
            <person name="Redman J."/>
            <person name="Chen G."/>
            <person name="Cahoon E.B."/>
            <person name="Gedil M."/>
            <person name="Stanke M."/>
            <person name="Haas B.J."/>
            <person name="Wortman J.R."/>
            <person name="Fraser-Liggett C.M."/>
            <person name="Ravel J."/>
            <person name="Rabinowicz P.D."/>
        </authorList>
    </citation>
    <scope>NUCLEOTIDE SEQUENCE [LARGE SCALE GENOMIC DNA]</scope>
    <source>
        <strain evidence="4">cv. Hale</strain>
    </source>
</reference>
<organism evidence="3 4">
    <name type="scientific">Ricinus communis</name>
    <name type="common">Castor bean</name>
    <dbReference type="NCBI Taxonomy" id="3988"/>
    <lineage>
        <taxon>Eukaryota</taxon>
        <taxon>Viridiplantae</taxon>
        <taxon>Streptophyta</taxon>
        <taxon>Embryophyta</taxon>
        <taxon>Tracheophyta</taxon>
        <taxon>Spermatophyta</taxon>
        <taxon>Magnoliopsida</taxon>
        <taxon>eudicotyledons</taxon>
        <taxon>Gunneridae</taxon>
        <taxon>Pentapetalae</taxon>
        <taxon>rosids</taxon>
        <taxon>fabids</taxon>
        <taxon>Malpighiales</taxon>
        <taxon>Euphorbiaceae</taxon>
        <taxon>Acalyphoideae</taxon>
        <taxon>Acalypheae</taxon>
        <taxon>Ricinus</taxon>
    </lineage>
</organism>
<dbReference type="eggNOG" id="ENOG502SV5N">
    <property type="taxonomic scope" value="Eukaryota"/>
</dbReference>
<dbReference type="InterPro" id="IPR052563">
    <property type="entry name" value="FliK"/>
</dbReference>
<feature type="compositionally biased region" description="Low complexity" evidence="1">
    <location>
        <begin position="108"/>
        <end position="130"/>
    </location>
</feature>
<protein>
    <submittedName>
        <fullName evidence="3">Flagellar hook-length control protein, putative</fullName>
    </submittedName>
</protein>
<feature type="region of interest" description="Disordered" evidence="1">
    <location>
        <begin position="19"/>
        <end position="134"/>
    </location>
</feature>
<evidence type="ECO:0000313" key="3">
    <source>
        <dbReference type="EMBL" id="EEF26940.1"/>
    </source>
</evidence>
<dbReference type="PANTHER" id="PTHR37533">
    <property type="entry name" value="FLAGELLAR HOOK-LENGTH CONTROL PROTEIN"/>
    <property type="match status" value="1"/>
</dbReference>
<dbReference type="CDD" id="cd17470">
    <property type="entry name" value="T3SS_Flik_C"/>
    <property type="match status" value="1"/>
</dbReference>
<evidence type="ECO:0000313" key="4">
    <source>
        <dbReference type="Proteomes" id="UP000008311"/>
    </source>
</evidence>
<feature type="region of interest" description="Disordered" evidence="1">
    <location>
        <begin position="421"/>
        <end position="446"/>
    </location>
</feature>
<dbReference type="PANTHER" id="PTHR37533:SF2">
    <property type="entry name" value="FLAGELLAR HOOK-LENGTH CONTROL PROTEIN"/>
    <property type="match status" value="1"/>
</dbReference>
<keyword evidence="3" id="KW-0966">Cell projection</keyword>
<accession>B9TB25</accession>
<dbReference type="InterPro" id="IPR021136">
    <property type="entry name" value="Flagellar_hook_control-like_C"/>
</dbReference>
<dbReference type="AlphaFoldDB" id="B9TB25"/>
<evidence type="ECO:0000259" key="2">
    <source>
        <dbReference type="Pfam" id="PF02120"/>
    </source>
</evidence>
<dbReference type="InParanoid" id="B9TB25"/>
<keyword evidence="4" id="KW-1185">Reference proteome</keyword>
<sequence length="470" mass="48919">MAFLNSATLLNMGADAVKTASANQVSQDAQNNGSDEFAQALRKQMQQSSKPVMPVMPVANKTMADKADTPKPESAPAASAAEKAPAAQSNAVKSEDSSQKTAAESGDENASAETSASTEDATTSSAASNTKDPAAVIETAQERKKRLLADLAANDQLPTGISPWMQTMIAMRPTTAQIDSLPKAELSTDGAAVTVDSEQLPVVDSSALALPLSSEAMTKTTAVPMPTTSAVNASQDDQAVDFKQLLAGNAQADTGKEAAGISETQVNAQLMAEATGETGRTTQAFNEMRGANAQADILNLPQQSAAQVLPNSTWLNAAGVAQSSPVMMSQIAAPFGNERWQTAMNQHVMNMVGSGDDVASLTLSPPDLGPIQVVLKVDNQSVNTSFITDNPLVRQALEDGMQDLRDRMQSQGLQLGQTFVGDGQQAQQHFEQQTSRQGGQSVGTAGEADAVVAPQAVKTTVARGLVDTFV</sequence>
<dbReference type="Pfam" id="PF02120">
    <property type="entry name" value="Flg_hook"/>
    <property type="match status" value="1"/>
</dbReference>
<dbReference type="InterPro" id="IPR038610">
    <property type="entry name" value="FliK-like_C_sf"/>
</dbReference>
<gene>
    <name evidence="3" type="ORF">RCOM_0007940</name>
</gene>
<dbReference type="Gene3D" id="3.30.750.140">
    <property type="match status" value="1"/>
</dbReference>
<dbReference type="Proteomes" id="UP000008311">
    <property type="component" value="Unassembled WGS sequence"/>
</dbReference>
<proteinExistence type="predicted"/>
<feature type="compositionally biased region" description="Polar residues" evidence="1">
    <location>
        <begin position="424"/>
        <end position="443"/>
    </location>
</feature>
<feature type="compositionally biased region" description="Polar residues" evidence="1">
    <location>
        <begin position="20"/>
        <end position="34"/>
    </location>
</feature>
<keyword evidence="3" id="KW-0282">Flagellum</keyword>
<name>B9TB25_RICCO</name>
<evidence type="ECO:0000256" key="1">
    <source>
        <dbReference type="SAM" id="MobiDB-lite"/>
    </source>
</evidence>
<keyword evidence="3" id="KW-0969">Cilium</keyword>
<dbReference type="EMBL" id="EQ976145">
    <property type="protein sequence ID" value="EEF26940.1"/>
    <property type="molecule type" value="Genomic_DNA"/>
</dbReference>
<feature type="domain" description="Flagellar hook-length control protein-like C-terminal" evidence="2">
    <location>
        <begin position="348"/>
        <end position="428"/>
    </location>
</feature>
<feature type="compositionally biased region" description="Low complexity" evidence="1">
    <location>
        <begin position="72"/>
        <end position="87"/>
    </location>
</feature>